<keyword evidence="3" id="KW-1185">Reference proteome</keyword>
<organism evidence="2 3">
    <name type="scientific">Cirrhinus molitorella</name>
    <name type="common">mud carp</name>
    <dbReference type="NCBI Taxonomy" id="172907"/>
    <lineage>
        <taxon>Eukaryota</taxon>
        <taxon>Metazoa</taxon>
        <taxon>Chordata</taxon>
        <taxon>Craniata</taxon>
        <taxon>Vertebrata</taxon>
        <taxon>Euteleostomi</taxon>
        <taxon>Actinopterygii</taxon>
        <taxon>Neopterygii</taxon>
        <taxon>Teleostei</taxon>
        <taxon>Ostariophysi</taxon>
        <taxon>Cypriniformes</taxon>
        <taxon>Cyprinidae</taxon>
        <taxon>Labeoninae</taxon>
        <taxon>Labeonini</taxon>
        <taxon>Cirrhinus</taxon>
    </lineage>
</organism>
<gene>
    <name evidence="2" type="ORF">Q8A67_009386</name>
</gene>
<proteinExistence type="predicted"/>
<sequence>MTHSNSFFRLLCGAESEWEKRAAAVPPSVDARNDSQMRIDPPKTEWDLSQPRRTRVAKDINVELVIENEL</sequence>
<dbReference type="EMBL" id="JAUYZG010000008">
    <property type="protein sequence ID" value="KAK2901271.1"/>
    <property type="molecule type" value="Genomic_DNA"/>
</dbReference>
<dbReference type="Proteomes" id="UP001187343">
    <property type="component" value="Unassembled WGS sequence"/>
</dbReference>
<feature type="region of interest" description="Disordered" evidence="1">
    <location>
        <begin position="23"/>
        <end position="51"/>
    </location>
</feature>
<evidence type="ECO:0000313" key="3">
    <source>
        <dbReference type="Proteomes" id="UP001187343"/>
    </source>
</evidence>
<evidence type="ECO:0000256" key="1">
    <source>
        <dbReference type="SAM" id="MobiDB-lite"/>
    </source>
</evidence>
<comment type="caution">
    <text evidence="2">The sequence shown here is derived from an EMBL/GenBank/DDBJ whole genome shotgun (WGS) entry which is preliminary data.</text>
</comment>
<dbReference type="AlphaFoldDB" id="A0AA88PYU6"/>
<reference evidence="2" key="1">
    <citation type="submission" date="2023-08" db="EMBL/GenBank/DDBJ databases">
        <title>Chromosome-level Genome Assembly of mud carp (Cirrhinus molitorella).</title>
        <authorList>
            <person name="Liu H."/>
        </authorList>
    </citation>
    <scope>NUCLEOTIDE SEQUENCE</scope>
    <source>
        <strain evidence="2">Prfri</strain>
        <tissue evidence="2">Muscle</tissue>
    </source>
</reference>
<feature type="compositionally biased region" description="Basic and acidic residues" evidence="1">
    <location>
        <begin position="31"/>
        <end position="46"/>
    </location>
</feature>
<evidence type="ECO:0000313" key="2">
    <source>
        <dbReference type="EMBL" id="KAK2901271.1"/>
    </source>
</evidence>
<name>A0AA88PYU6_9TELE</name>
<accession>A0AA88PYU6</accession>
<protein>
    <submittedName>
        <fullName evidence="2">Uncharacterized protein</fullName>
    </submittedName>
</protein>